<name>A0A7W7I0G3_9ACTN</name>
<protein>
    <submittedName>
        <fullName evidence="4">Tol biopolymer transport system component</fullName>
    </submittedName>
</protein>
<feature type="chain" id="PRO_5031154569" evidence="3">
    <location>
        <begin position="28"/>
        <end position="444"/>
    </location>
</feature>
<reference evidence="4 5" key="1">
    <citation type="submission" date="2020-08" db="EMBL/GenBank/DDBJ databases">
        <title>Sequencing the genomes of 1000 actinobacteria strains.</title>
        <authorList>
            <person name="Klenk H.-P."/>
        </authorList>
    </citation>
    <scope>NUCLEOTIDE SEQUENCE [LARGE SCALE GENOMIC DNA]</scope>
    <source>
        <strain evidence="4 5">DSM 43149</strain>
    </source>
</reference>
<proteinExistence type="inferred from homology"/>
<dbReference type="SUPFAM" id="SSF82171">
    <property type="entry name" value="DPP6 N-terminal domain-like"/>
    <property type="match status" value="1"/>
</dbReference>
<feature type="region of interest" description="Disordered" evidence="2">
    <location>
        <begin position="86"/>
        <end position="112"/>
    </location>
</feature>
<dbReference type="RefSeq" id="WP_203709623.1">
    <property type="nucleotide sequence ID" value="NZ_BOMK01000069.1"/>
</dbReference>
<sequence>MSRRAGIALCCCCAAVAALATGLPAHADGVPATTTAISVTSDGRNPADDYSREPALSADGRYVAFSSESRTLVPGDTNRTSDIFVRDRQTGSTERVSLASAGTQGNKASDSPSISADGRFVAFISRATNLVAGDTNGLRDVFLHDRQTGTTQRIGPEGGADPDSESFNPAMSADGRFVAFESVAGNLVTGDTNDMHDAFVFDRETGRIERVSVDDYGRQANDLSINTSISADGRYVAFVSWASNLDVRPDTNRAMDVFVHDRRTGSTQRVSVAANGTQSPGPSHVAQISADGRHIAFESDGNLVAGDTNNEADMYALDLAAGELTWVSREDFRHQGEAPGRTPTLTPAISADGRYVTFISGQHGLVPNDWNARWDVFVRDVQTGGIERATMAHDGTESAGSSHDVAISADGRYVAFDSTAKNLVPGPDDSWETSPRVFLRDRGN</sequence>
<evidence type="ECO:0000313" key="5">
    <source>
        <dbReference type="Proteomes" id="UP000578112"/>
    </source>
</evidence>
<comment type="caution">
    <text evidence="4">The sequence shown here is derived from an EMBL/GenBank/DDBJ whole genome shotgun (WGS) entry which is preliminary data.</text>
</comment>
<dbReference type="Proteomes" id="UP000578112">
    <property type="component" value="Unassembled WGS sequence"/>
</dbReference>
<dbReference type="InterPro" id="IPR011042">
    <property type="entry name" value="6-blade_b-propeller_TolB-like"/>
</dbReference>
<evidence type="ECO:0000256" key="3">
    <source>
        <dbReference type="SAM" id="SignalP"/>
    </source>
</evidence>
<keyword evidence="3" id="KW-0732">Signal</keyword>
<organism evidence="4 5">
    <name type="scientific">Actinoplanes digitatis</name>
    <dbReference type="NCBI Taxonomy" id="1868"/>
    <lineage>
        <taxon>Bacteria</taxon>
        <taxon>Bacillati</taxon>
        <taxon>Actinomycetota</taxon>
        <taxon>Actinomycetes</taxon>
        <taxon>Micromonosporales</taxon>
        <taxon>Micromonosporaceae</taxon>
        <taxon>Actinoplanes</taxon>
    </lineage>
</organism>
<feature type="signal peptide" evidence="3">
    <location>
        <begin position="1"/>
        <end position="27"/>
    </location>
</feature>
<dbReference type="Gene3D" id="2.120.10.30">
    <property type="entry name" value="TolB, C-terminal domain"/>
    <property type="match status" value="2"/>
</dbReference>
<dbReference type="PANTHER" id="PTHR36842">
    <property type="entry name" value="PROTEIN TOLB HOMOLOG"/>
    <property type="match status" value="1"/>
</dbReference>
<dbReference type="InterPro" id="IPR011659">
    <property type="entry name" value="WD40"/>
</dbReference>
<feature type="compositionally biased region" description="Polar residues" evidence="2">
    <location>
        <begin position="90"/>
        <end position="112"/>
    </location>
</feature>
<evidence type="ECO:0000256" key="2">
    <source>
        <dbReference type="SAM" id="MobiDB-lite"/>
    </source>
</evidence>
<comment type="similarity">
    <text evidence="1">Belongs to the TolB family.</text>
</comment>
<evidence type="ECO:0000313" key="4">
    <source>
        <dbReference type="EMBL" id="MBB4764159.1"/>
    </source>
</evidence>
<gene>
    <name evidence="4" type="ORF">BJ971_004715</name>
</gene>
<dbReference type="PANTHER" id="PTHR36842:SF2">
    <property type="entry name" value="SLR0505 PROTEIN"/>
    <property type="match status" value="1"/>
</dbReference>
<keyword evidence="5" id="KW-1185">Reference proteome</keyword>
<dbReference type="AlphaFoldDB" id="A0A7W7I0G3"/>
<accession>A0A7W7I0G3</accession>
<dbReference type="EMBL" id="JACHNH010000001">
    <property type="protein sequence ID" value="MBB4764159.1"/>
    <property type="molecule type" value="Genomic_DNA"/>
</dbReference>
<dbReference type="Pfam" id="PF07676">
    <property type="entry name" value="PD40"/>
    <property type="match status" value="3"/>
</dbReference>
<evidence type="ECO:0000256" key="1">
    <source>
        <dbReference type="ARBA" id="ARBA00009820"/>
    </source>
</evidence>